<dbReference type="InterPro" id="IPR029063">
    <property type="entry name" value="SAM-dependent_MTases_sf"/>
</dbReference>
<organism evidence="8 9">
    <name type="scientific">Streptomyces atriruber</name>
    <dbReference type="NCBI Taxonomy" id="545121"/>
    <lineage>
        <taxon>Bacteria</taxon>
        <taxon>Bacillati</taxon>
        <taxon>Actinomycetota</taxon>
        <taxon>Actinomycetes</taxon>
        <taxon>Kitasatosporales</taxon>
        <taxon>Streptomycetaceae</taxon>
        <taxon>Streptomyces</taxon>
    </lineage>
</organism>
<feature type="region of interest" description="Disordered" evidence="6">
    <location>
        <begin position="2706"/>
        <end position="2737"/>
    </location>
</feature>
<evidence type="ECO:0000313" key="8">
    <source>
        <dbReference type="EMBL" id="MEU6819185.1"/>
    </source>
</evidence>
<dbReference type="SUPFAM" id="SSF56801">
    <property type="entry name" value="Acetyl-CoA synthetase-like"/>
    <property type="match status" value="3"/>
</dbReference>
<dbReference type="PROSITE" id="PS00012">
    <property type="entry name" value="PHOSPHOPANTETHEINE"/>
    <property type="match status" value="1"/>
</dbReference>
<comment type="cofactor">
    <cofactor evidence="1">
        <name>pantetheine 4'-phosphate</name>
        <dbReference type="ChEBI" id="CHEBI:47942"/>
    </cofactor>
</comment>
<dbReference type="SMART" id="SM00823">
    <property type="entry name" value="PKS_PP"/>
    <property type="match status" value="3"/>
</dbReference>
<dbReference type="InterPro" id="IPR023213">
    <property type="entry name" value="CAT-like_dom_sf"/>
</dbReference>
<evidence type="ECO:0000256" key="1">
    <source>
        <dbReference type="ARBA" id="ARBA00001957"/>
    </source>
</evidence>
<dbReference type="InterPro" id="IPR010071">
    <property type="entry name" value="AA_adenyl_dom"/>
</dbReference>
<protein>
    <submittedName>
        <fullName evidence="8">Amino acid adenylation domain-containing protein</fullName>
    </submittedName>
</protein>
<proteinExistence type="predicted"/>
<dbReference type="InterPro" id="IPR020845">
    <property type="entry name" value="AMP-binding_CS"/>
</dbReference>
<sequence>MARRLERLAADAPEQCAIRHDGTGAGTPTEVGRGELNRRADHIADALATCGAGPKTLVAVVLPRSYDLVASLCAVLKVGATCLPVAPDAPVERTRRIIADVDPHIVIATRDTDPGVPIAGHTCILDGDASAALSCEPTDTLPEREEPDPADIAYVTRAWPDGFPEEETISYFELANCIDEAHSIPAGAEFLELILPLVSGNRIVLESDDTSSRVVPFVEPRDVVEEVLAQVWCSVLDLDRVGVRDRFFDLGGRSLLAVKVVARVRKLLNVELPLKALFDAPTIEELAGFVRAGQALGPGHEAVALEPVERGGPSPLPLSFAQQRLWFLDQLVPDSAFYNMCDAFRVRGALDVEALERALMLLVQRHEALRTAFGESDGIPFQIIADPARPDALRAARVSRIDLTLLPPEEREESARRLVAAEAQIPFRLSDGVLLRVVAARLADDDHVLVVTMHHVISDGWSMDVLIGELGDLYERMVHGDGARPGADEDRSAPLLIQYADFAVWQRAWMSGGVLEGHLAYWRGVLEGAPSVLRLPVDRPRPVVQSQRGAVVEFGLPEELVAGLEALGRGQGVTLFMTLLGAFEVLLSRYSGDDDVVVGVPAAGRTRAEVEPLIGFFVNTLPVRVRCDAGLSFRGLLDRVREASLGAFAHQDLPFEMLVEALAPERDLGHNPLVQVTFQLLTTPAPKPRIPGAQVERYPIKESVSQFDLSMDIKRRDDGSYFGIVNYCPDVFDRSRMDVLVDHYLHLLGEVVRDPDLRLGDVSLADADEQRRLLTDFGRRDAELAVPATVPERFAEHVRKTPDAPAVVCGESALTFAELDARTEVLAARLRDAGVGAEVPVGVCLPRSVDSVVALLAVMRAGGVYVPLDPAWPTERLAYVLDDTAAPVVITTDLPESPTRIHLDPNQPGAAGEVLSSVPVSPDQAAYIIYTSGSTGMPKGVTVQHRSLHHLTSALQATFLGHDRFLEDLDGPDGIPSTPPEGRRLRATLTASFTFDASMEQLSWMLAGHELHIVSDVVRRDPAALVGFVNDHHIDVIDTTASQLELLTTAGLFEEEWAPRMVMVGGEAVSPALWRALREQTRTRCFNLYGPTEATVDATCQELSVAGEVPVIGTPLPNVRVRILDERMRPVPIGVAGELYLGGLGLARGYHGRPDLTAQRFVADPYAESPGDRLYRTGDRGRWRPDGTVEYIGRVDDQIKLRGYRIEPGEIETVLTHHPAIKEAAVIDDEHARLIAYVTLRTGDRLDTSDVRRFVQGRLPEYMVPSAVVVMEALPLTSNGKLDRRELPVPEVGRPDLPVLFVEPRDAVEEMLAQVWCSVLGLDRVGIHDEFFELGGHSLLAIQVVSRVRKLLDVELPLRVLFDAPTIGELAGFVRAGQVSEPGREVVALESVGRSGPLPLSFAQQRLWFLDQLVPDSAFYNMCDAFRVRGALDVGALERALMLLVERHEALRTAFGESDGIPFQIVSPPDDPAALRAADVARVDVAEDQVSDWVAAEAKKPFRLADGALLRVVVGRLADDDHVLVVTMHHIVSDGWSVEVLIDELGKLYRECATGVPADLPAIDLHYTDFAVWQRAWMSGGVLEGHLAYWRGVLEGAPSVLRLPVDRPRPVVQSQRGAVVEFGLSEELVAGLEGVGRGQGVTLFMTLLGGFEVLLSRYSGDDDVVVGVPAAGRTRAEVEPLIGFFVNTLPVRVRCDAGLSFRGLLDRVREASLGAFAHQDLPFEMLVEALAPERDLGHNPLVQVTFQLLDAPDEKLVLHGTDCESLSFGGVTSRFDLSLDIIDGRAGKRGVLTYCPDIFDRSRMEALVDHYLNLLAAAVRDPDLSLGDLPLADEDERSRLLNEFGRHDRVTHTGATAEEATGAETIPAVLAEQMRSTPDASAVVCGETTLTYAELDARTAVLAGRLRDAGVGAEVPVGVCLQRSVDSVVALLAVMRAGGVYVPLDPEWPTERLAYVLDDTAAPVVITTDLPESPTCIHLDPNQPGAGEVASGVPVSPDQAAYIIYTSGSTGTPKGVTVQHRSLHHLLHHVRRLGDDGRRLAVAHTTAMTFDPSLEQLLWMVAGHTLHVVPEDVRRDPEALVKLLQRDEIDVLNVTPSHLTMLIEAGLFEGEQVPGTVLVGGEAVSPALWRVLREQTRTRCFNLYGPTEATVDATCQELSVAGEVPVIGTPLPHVCVRVLDERLRPVPIGVAGEIYLGGAGLARGYHGRPDLTAQRFVADPYAESPGDRLYRTGDRGRWRPDGTVEYIGRVDDQIKLRGYRIEPGEIETVLTHHPAIKEAAVTVSADDESPRLLALVALNPDGAPADAADDDRAQVDDWNTVFEETHLDAADGELTFNIKGWNDSLTGEPIPAEHMAEWVDTTVERLLDRQVGRVLEVGCGTGLLLWRLLPHVAEYTGTDFSRPVVEWLRDGLRRLPSQQVRLHHREATDFTGIAAEATDLIVINSVVQYFPDRDYLDTVLERAVDATADQGRVFIGDVRNLALAPQFYARQALANAEADASEEEVRRAADELAERDSELLVSPAYFTALATRSSRVAGVEILPRRGRFRNEMSLYRYDVVLHIGARPASLEPEVAMWGDRSHGAVQTHDAHGGTQTHDAPGEVQTHDHDPDHIHEYVHDLKSLSDLLARRHPTALLVRGIPNDRLTSDNQLLDGPLPTAAVDPEALWALAETTPYRVTVSWATADPRGAMDALLVRRDAATGWSAHAEVPAPAPPPSARLTSTPTRHRRATEQDSAVGDGVRSWLADRLPAHLMPAKIVEVAALPRTAHGKLDRGALRELMAERRDPRSAARAVVPPRTPTERTVAEAWAQVLGLQEVGVHDNFFTLGGDSLLATRAVARCRRGGVHLTVRQLLRKQTVASLAAALDEEIHD</sequence>
<dbReference type="CDD" id="cd19531">
    <property type="entry name" value="LCL_NRPS-like"/>
    <property type="match status" value="2"/>
</dbReference>
<dbReference type="InterPro" id="IPR045851">
    <property type="entry name" value="AMP-bd_C_sf"/>
</dbReference>
<feature type="domain" description="Carrier" evidence="7">
    <location>
        <begin position="1303"/>
        <end position="1378"/>
    </location>
</feature>
<dbReference type="PROSITE" id="PS00455">
    <property type="entry name" value="AMP_BINDING"/>
    <property type="match status" value="2"/>
</dbReference>
<dbReference type="Pfam" id="PF00550">
    <property type="entry name" value="PP-binding"/>
    <property type="match status" value="3"/>
</dbReference>
<dbReference type="InterPro" id="IPR000873">
    <property type="entry name" value="AMP-dep_synth/lig_dom"/>
</dbReference>
<dbReference type="Gene3D" id="3.40.50.1820">
    <property type="entry name" value="alpha/beta hydrolase"/>
    <property type="match status" value="1"/>
</dbReference>
<keyword evidence="5" id="KW-0175">Coiled coil</keyword>
<dbReference type="NCBIfam" id="NF003417">
    <property type="entry name" value="PRK04813.1"/>
    <property type="match status" value="4"/>
</dbReference>
<dbReference type="EMBL" id="JBEYXV010000001">
    <property type="protein sequence ID" value="MEU6819185.1"/>
    <property type="molecule type" value="Genomic_DNA"/>
</dbReference>
<dbReference type="CDD" id="cd05930">
    <property type="entry name" value="A_NRPS"/>
    <property type="match status" value="2"/>
</dbReference>
<feature type="domain" description="Carrier" evidence="7">
    <location>
        <begin position="2796"/>
        <end position="2870"/>
    </location>
</feature>
<dbReference type="Pfam" id="PF00668">
    <property type="entry name" value="Condensation"/>
    <property type="match status" value="2"/>
</dbReference>
<dbReference type="SUPFAM" id="SSF47336">
    <property type="entry name" value="ACP-like"/>
    <property type="match status" value="3"/>
</dbReference>
<dbReference type="InterPro" id="IPR029058">
    <property type="entry name" value="AB_hydrolase_fold"/>
</dbReference>
<evidence type="ECO:0000256" key="5">
    <source>
        <dbReference type="SAM" id="Coils"/>
    </source>
</evidence>
<reference evidence="8 9" key="1">
    <citation type="submission" date="2024-06" db="EMBL/GenBank/DDBJ databases">
        <title>The Natural Products Discovery Center: Release of the First 8490 Sequenced Strains for Exploring Actinobacteria Biosynthetic Diversity.</title>
        <authorList>
            <person name="Kalkreuter E."/>
            <person name="Kautsar S.A."/>
            <person name="Yang D."/>
            <person name="Bader C.D."/>
            <person name="Teijaro C.N."/>
            <person name="Fluegel L."/>
            <person name="Davis C.M."/>
            <person name="Simpson J.R."/>
            <person name="Lauterbach L."/>
            <person name="Steele A.D."/>
            <person name="Gui C."/>
            <person name="Meng S."/>
            <person name="Li G."/>
            <person name="Viehrig K."/>
            <person name="Ye F."/>
            <person name="Su P."/>
            <person name="Kiefer A.F."/>
            <person name="Nichols A."/>
            <person name="Cepeda A.J."/>
            <person name="Yan W."/>
            <person name="Fan B."/>
            <person name="Jiang Y."/>
            <person name="Adhikari A."/>
            <person name="Zheng C.-J."/>
            <person name="Schuster L."/>
            <person name="Cowan T.M."/>
            <person name="Smanski M.J."/>
            <person name="Chevrette M.G."/>
            <person name="De Carvalho L.P.S."/>
            <person name="Shen B."/>
        </authorList>
    </citation>
    <scope>NUCLEOTIDE SEQUENCE [LARGE SCALE GENOMIC DNA]</scope>
    <source>
        <strain evidence="8 9">NPDC046838</strain>
    </source>
</reference>
<name>A0ABV3BFA0_9ACTN</name>
<dbReference type="CDD" id="cd02440">
    <property type="entry name" value="AdoMet_MTases"/>
    <property type="match status" value="1"/>
</dbReference>
<dbReference type="PANTHER" id="PTHR45527:SF1">
    <property type="entry name" value="FATTY ACID SYNTHASE"/>
    <property type="match status" value="1"/>
</dbReference>
<keyword evidence="4" id="KW-0677">Repeat</keyword>
<feature type="coiled-coil region" evidence="5">
    <location>
        <begin position="2491"/>
        <end position="2518"/>
    </location>
</feature>
<dbReference type="InterPro" id="IPR036736">
    <property type="entry name" value="ACP-like_sf"/>
</dbReference>
<dbReference type="Gene3D" id="3.30.559.10">
    <property type="entry name" value="Chloramphenicol acetyltransferase-like domain"/>
    <property type="match status" value="2"/>
</dbReference>
<dbReference type="NCBIfam" id="TIGR01733">
    <property type="entry name" value="AA-adenyl-dom"/>
    <property type="match status" value="2"/>
</dbReference>
<keyword evidence="3" id="KW-0597">Phosphoprotein</keyword>
<evidence type="ECO:0000256" key="6">
    <source>
        <dbReference type="SAM" id="MobiDB-lite"/>
    </source>
</evidence>
<accession>A0ABV3BFA0</accession>
<keyword evidence="2" id="KW-0596">Phosphopantetheine</keyword>
<feature type="domain" description="Carrier" evidence="7">
    <location>
        <begin position="219"/>
        <end position="294"/>
    </location>
</feature>
<dbReference type="Gene3D" id="2.30.38.10">
    <property type="entry name" value="Luciferase, Domain 3"/>
    <property type="match status" value="2"/>
</dbReference>
<dbReference type="SUPFAM" id="SSF53335">
    <property type="entry name" value="S-adenosyl-L-methionine-dependent methyltransferases"/>
    <property type="match status" value="1"/>
</dbReference>
<dbReference type="InterPro" id="IPR025110">
    <property type="entry name" value="AMP-bd_C"/>
</dbReference>
<dbReference type="Pfam" id="PF08242">
    <property type="entry name" value="Methyltransf_12"/>
    <property type="match status" value="1"/>
</dbReference>
<dbReference type="Gene3D" id="3.40.50.150">
    <property type="entry name" value="Vaccinia Virus protein VP39"/>
    <property type="match status" value="1"/>
</dbReference>
<dbReference type="InterPro" id="IPR006162">
    <property type="entry name" value="Ppantetheine_attach_site"/>
</dbReference>
<dbReference type="InterPro" id="IPR013217">
    <property type="entry name" value="Methyltransf_12"/>
</dbReference>
<dbReference type="SUPFAM" id="SSF52777">
    <property type="entry name" value="CoA-dependent acyltransferases"/>
    <property type="match status" value="4"/>
</dbReference>
<keyword evidence="9" id="KW-1185">Reference proteome</keyword>
<dbReference type="Gene3D" id="1.10.1200.10">
    <property type="entry name" value="ACP-like"/>
    <property type="match status" value="2"/>
</dbReference>
<dbReference type="Gene3D" id="3.40.50.980">
    <property type="match status" value="6"/>
</dbReference>
<dbReference type="Pfam" id="PF00501">
    <property type="entry name" value="AMP-binding"/>
    <property type="match status" value="3"/>
</dbReference>
<evidence type="ECO:0000256" key="3">
    <source>
        <dbReference type="ARBA" id="ARBA00022553"/>
    </source>
</evidence>
<comment type="caution">
    <text evidence="8">The sequence shown here is derived from an EMBL/GenBank/DDBJ whole genome shotgun (WGS) entry which is preliminary data.</text>
</comment>
<evidence type="ECO:0000313" key="9">
    <source>
        <dbReference type="Proteomes" id="UP001551176"/>
    </source>
</evidence>
<dbReference type="Proteomes" id="UP001551176">
    <property type="component" value="Unassembled WGS sequence"/>
</dbReference>
<dbReference type="InterPro" id="IPR020806">
    <property type="entry name" value="PKS_PP-bd"/>
</dbReference>
<dbReference type="Gene3D" id="3.30.300.30">
    <property type="match status" value="3"/>
</dbReference>
<evidence type="ECO:0000256" key="4">
    <source>
        <dbReference type="ARBA" id="ARBA00022737"/>
    </source>
</evidence>
<dbReference type="InterPro" id="IPR009081">
    <property type="entry name" value="PP-bd_ACP"/>
</dbReference>
<dbReference type="PANTHER" id="PTHR45527">
    <property type="entry name" value="NONRIBOSOMAL PEPTIDE SYNTHETASE"/>
    <property type="match status" value="1"/>
</dbReference>
<dbReference type="InterPro" id="IPR001242">
    <property type="entry name" value="Condensation_dom"/>
</dbReference>
<dbReference type="PROSITE" id="PS50075">
    <property type="entry name" value="CARRIER"/>
    <property type="match status" value="3"/>
</dbReference>
<gene>
    <name evidence="8" type="ORF">ABZ921_01050</name>
</gene>
<dbReference type="Pfam" id="PF13193">
    <property type="entry name" value="AMP-binding_C"/>
    <property type="match status" value="1"/>
</dbReference>
<evidence type="ECO:0000259" key="7">
    <source>
        <dbReference type="PROSITE" id="PS50075"/>
    </source>
</evidence>
<dbReference type="RefSeq" id="WP_359343156.1">
    <property type="nucleotide sequence ID" value="NZ_JBEYXV010000001.1"/>
</dbReference>
<evidence type="ECO:0000256" key="2">
    <source>
        <dbReference type="ARBA" id="ARBA00022450"/>
    </source>
</evidence>
<dbReference type="Gene3D" id="3.30.559.30">
    <property type="entry name" value="Nonribosomal peptide synthetase, condensation domain"/>
    <property type="match status" value="2"/>
</dbReference>